<dbReference type="Proteomes" id="UP001652625">
    <property type="component" value="Chromosome 05"/>
</dbReference>
<proteinExistence type="predicted"/>
<organism evidence="1 2">
    <name type="scientific">Hydra vulgaris</name>
    <name type="common">Hydra</name>
    <name type="synonym">Hydra attenuata</name>
    <dbReference type="NCBI Taxonomy" id="6087"/>
    <lineage>
        <taxon>Eukaryota</taxon>
        <taxon>Metazoa</taxon>
        <taxon>Cnidaria</taxon>
        <taxon>Hydrozoa</taxon>
        <taxon>Hydroidolina</taxon>
        <taxon>Anthoathecata</taxon>
        <taxon>Aplanulata</taxon>
        <taxon>Hydridae</taxon>
        <taxon>Hydra</taxon>
    </lineage>
</organism>
<dbReference type="PANTHER" id="PTHR45749:SF35">
    <property type="entry name" value="AC-LIKE TRANSPOSASE-RELATED"/>
    <property type="match status" value="1"/>
</dbReference>
<dbReference type="GeneID" id="136080337"/>
<accession>A0ABM4BV08</accession>
<gene>
    <name evidence="2" type="primary">LOC136080337</name>
</gene>
<reference evidence="2" key="1">
    <citation type="submission" date="2025-08" db="UniProtKB">
        <authorList>
            <consortium name="RefSeq"/>
        </authorList>
    </citation>
    <scope>IDENTIFICATION</scope>
</reference>
<keyword evidence="1" id="KW-1185">Reference proteome</keyword>
<name>A0ABM4BV08_HYDVU</name>
<dbReference type="PANTHER" id="PTHR45749">
    <property type="match status" value="1"/>
</dbReference>
<sequence length="194" mass="22631">MERCELRLNKPLTIDTKHREMINKERKHWREVLKRIFNVIKYLAEHNIAFRGSNSKIYERNNGNFLGLIEMLATFDPVFQEHVRRIQSSEIHDHYLGANIQNELIQLLCEKVKSKIVANIKADKYFSVMLDCTPDLSHKKQLSLVIQFLKIDMNASSLESENEGVSIKKNFLKFLDVKSSTGKNVTDILLQELD</sequence>
<evidence type="ECO:0000313" key="2">
    <source>
        <dbReference type="RefSeq" id="XP_065653026.1"/>
    </source>
</evidence>
<dbReference type="RefSeq" id="XP_065653026.1">
    <property type="nucleotide sequence ID" value="XM_065796954.1"/>
</dbReference>
<protein>
    <submittedName>
        <fullName evidence="2">Uncharacterized protein LOC136080337</fullName>
    </submittedName>
</protein>
<evidence type="ECO:0000313" key="1">
    <source>
        <dbReference type="Proteomes" id="UP001652625"/>
    </source>
</evidence>